<comment type="caution">
    <text evidence="1">The sequence shown here is derived from an EMBL/GenBank/DDBJ whole genome shotgun (WGS) entry which is preliminary data.</text>
</comment>
<keyword evidence="2" id="KW-1185">Reference proteome</keyword>
<dbReference type="InterPro" id="IPR012337">
    <property type="entry name" value="RNaseH-like_sf"/>
</dbReference>
<name>A0A371FNE2_MUCPR</name>
<evidence type="ECO:0008006" key="3">
    <source>
        <dbReference type="Google" id="ProtNLM"/>
    </source>
</evidence>
<accession>A0A371FNE2</accession>
<evidence type="ECO:0000313" key="2">
    <source>
        <dbReference type="Proteomes" id="UP000257109"/>
    </source>
</evidence>
<dbReference type="SUPFAM" id="SSF53098">
    <property type="entry name" value="Ribonuclease H-like"/>
    <property type="match status" value="1"/>
</dbReference>
<reference evidence="1" key="1">
    <citation type="submission" date="2018-05" db="EMBL/GenBank/DDBJ databases">
        <title>Draft genome of Mucuna pruriens seed.</title>
        <authorList>
            <person name="Nnadi N.E."/>
            <person name="Vos R."/>
            <person name="Hasami M.H."/>
            <person name="Devisetty U.K."/>
            <person name="Aguiy J.C."/>
        </authorList>
    </citation>
    <scope>NUCLEOTIDE SEQUENCE [LARGE SCALE GENOMIC DNA]</scope>
    <source>
        <strain evidence="1">JCA_2017</strain>
    </source>
</reference>
<evidence type="ECO:0000313" key="1">
    <source>
        <dbReference type="EMBL" id="RDX79700.1"/>
    </source>
</evidence>
<dbReference type="Proteomes" id="UP000257109">
    <property type="component" value="Unassembled WGS sequence"/>
</dbReference>
<dbReference type="PANTHER" id="PTHR48475">
    <property type="entry name" value="RIBONUCLEASE H"/>
    <property type="match status" value="1"/>
</dbReference>
<proteinExistence type="predicted"/>
<dbReference type="GO" id="GO:0003676">
    <property type="term" value="F:nucleic acid binding"/>
    <property type="evidence" value="ECO:0007669"/>
    <property type="project" value="InterPro"/>
</dbReference>
<sequence length="151" mass="17218">MSILQVGGGYPRPLPNGTRVDYILDSSSRLLHQMGGSGTDRQHFNRKDQMILLEEDHLPFRLTGRDCIRQRNAVCIPLHGRANGQVEAANKVILRGLQKRLEEAKGRWVEELPQLLWLYHTTPHYTTNETPFRLMFGTKAMISIEIGELSP</sequence>
<dbReference type="EMBL" id="QJKJ01008458">
    <property type="protein sequence ID" value="RDX79700.1"/>
    <property type="molecule type" value="Genomic_DNA"/>
</dbReference>
<protein>
    <recommendedName>
        <fullName evidence="3">Integrase catalytic domain-containing protein</fullName>
    </recommendedName>
</protein>
<dbReference type="PANTHER" id="PTHR48475:SF2">
    <property type="entry name" value="RIBONUCLEASE H"/>
    <property type="match status" value="1"/>
</dbReference>
<dbReference type="InterPro" id="IPR036397">
    <property type="entry name" value="RNaseH_sf"/>
</dbReference>
<feature type="non-terminal residue" evidence="1">
    <location>
        <position position="1"/>
    </location>
</feature>
<dbReference type="AlphaFoldDB" id="A0A371FNE2"/>
<gene>
    <name evidence="1" type="ORF">CR513_39841</name>
</gene>
<dbReference type="OrthoDB" id="1739513at2759"/>
<organism evidence="1 2">
    <name type="scientific">Mucuna pruriens</name>
    <name type="common">Velvet bean</name>
    <name type="synonym">Dolichos pruriens</name>
    <dbReference type="NCBI Taxonomy" id="157652"/>
    <lineage>
        <taxon>Eukaryota</taxon>
        <taxon>Viridiplantae</taxon>
        <taxon>Streptophyta</taxon>
        <taxon>Embryophyta</taxon>
        <taxon>Tracheophyta</taxon>
        <taxon>Spermatophyta</taxon>
        <taxon>Magnoliopsida</taxon>
        <taxon>eudicotyledons</taxon>
        <taxon>Gunneridae</taxon>
        <taxon>Pentapetalae</taxon>
        <taxon>rosids</taxon>
        <taxon>fabids</taxon>
        <taxon>Fabales</taxon>
        <taxon>Fabaceae</taxon>
        <taxon>Papilionoideae</taxon>
        <taxon>50 kb inversion clade</taxon>
        <taxon>NPAAA clade</taxon>
        <taxon>indigoferoid/millettioid clade</taxon>
        <taxon>Phaseoleae</taxon>
        <taxon>Mucuna</taxon>
    </lineage>
</organism>
<dbReference type="STRING" id="157652.A0A371FNE2"/>
<dbReference type="Gene3D" id="3.30.420.10">
    <property type="entry name" value="Ribonuclease H-like superfamily/Ribonuclease H"/>
    <property type="match status" value="1"/>
</dbReference>